<dbReference type="InterPro" id="IPR004263">
    <property type="entry name" value="Exostosin"/>
</dbReference>
<evidence type="ECO:0000259" key="7">
    <source>
        <dbReference type="Pfam" id="PF03016"/>
    </source>
</evidence>
<feature type="transmembrane region" description="Helical" evidence="6">
    <location>
        <begin position="20"/>
        <end position="39"/>
    </location>
</feature>
<dbReference type="OrthoDB" id="1924787at2759"/>
<evidence type="ECO:0000256" key="6">
    <source>
        <dbReference type="SAM" id="Phobius"/>
    </source>
</evidence>
<feature type="domain" description="Exostosin GT47" evidence="7">
    <location>
        <begin position="119"/>
        <end position="401"/>
    </location>
</feature>
<dbReference type="PANTHER" id="PTHR11062:SF235">
    <property type="entry name" value="GLYCOSYLTRANSFERASE-LIKE PROTEIN"/>
    <property type="match status" value="1"/>
</dbReference>
<evidence type="ECO:0000313" key="9">
    <source>
        <dbReference type="Proteomes" id="UP001141552"/>
    </source>
</evidence>
<accession>A0A9Q0F216</accession>
<gene>
    <name evidence="8" type="ORF">Tsubulata_017257</name>
</gene>
<keyword evidence="3" id="KW-0328">Glycosyltransferase</keyword>
<dbReference type="GO" id="GO:0016757">
    <property type="term" value="F:glycosyltransferase activity"/>
    <property type="evidence" value="ECO:0007669"/>
    <property type="project" value="UniProtKB-KW"/>
</dbReference>
<dbReference type="InterPro" id="IPR040911">
    <property type="entry name" value="Exostosin_GT47"/>
</dbReference>
<keyword evidence="3" id="KW-0808">Transferase</keyword>
<evidence type="ECO:0000313" key="8">
    <source>
        <dbReference type="EMBL" id="KAJ4822126.1"/>
    </source>
</evidence>
<dbReference type="GO" id="GO:0000139">
    <property type="term" value="C:Golgi membrane"/>
    <property type="evidence" value="ECO:0007669"/>
    <property type="project" value="UniProtKB-SubCell"/>
</dbReference>
<protein>
    <recommendedName>
        <fullName evidence="7">Exostosin GT47 domain-containing protein</fullName>
    </recommendedName>
</protein>
<dbReference type="AlphaFoldDB" id="A0A9Q0F216"/>
<comment type="caution">
    <text evidence="8">The sequence shown here is derived from an EMBL/GenBank/DDBJ whole genome shotgun (WGS) entry which is preliminary data.</text>
</comment>
<dbReference type="Proteomes" id="UP001141552">
    <property type="component" value="Unassembled WGS sequence"/>
</dbReference>
<reference evidence="8" key="1">
    <citation type="submission" date="2022-02" db="EMBL/GenBank/DDBJ databases">
        <authorList>
            <person name="Henning P.M."/>
            <person name="McCubbin A.G."/>
            <person name="Shore J.S."/>
        </authorList>
    </citation>
    <scope>NUCLEOTIDE SEQUENCE</scope>
    <source>
        <strain evidence="8">F60SS</strain>
        <tissue evidence="8">Leaves</tissue>
    </source>
</reference>
<comment type="subcellular location">
    <subcellularLocation>
        <location evidence="1">Golgi apparatus membrane</location>
        <topology evidence="1">Single-pass type II membrane protein</topology>
    </subcellularLocation>
</comment>
<evidence type="ECO:0000256" key="1">
    <source>
        <dbReference type="ARBA" id="ARBA00004323"/>
    </source>
</evidence>
<name>A0A9Q0F216_9ROSI</name>
<evidence type="ECO:0000256" key="2">
    <source>
        <dbReference type="ARBA" id="ARBA00010271"/>
    </source>
</evidence>
<sequence length="454" mass="53052">MRTREMGSKKKKNTKARRVLMLLFAVALPSFIAISFFMYKHRNNSEIPTLLHHPISSQPYSYNPTNFSQKATPSLEASLFPPPPPPPPPAATFQDLREAEADPYHNWELFSRDFQEMLQHFKIFVYPDIFDKANPFANIFLPLDKNPFQNPRIGNYFSEHIFKISLLNSSVLTSTPRDAHFFYLPFSVNNLRNDPRVRSELRISEYVAEYTSSVARRFGFWNASGGADHFYVCCHSVGRDATSRHHWLHNNVIQVTCSSSYFQRFYVAHKDVGLPQIWPRSHQIALNPPHLRHRLVFFSGRVQNAQVRKQLIDLFGNHSEMDIFNGSSTFSYEEGFKNSRYCLHVKGYEVNTARLSDSIHYGCIPVIISNYYDLPFANVLDWSKFSVTINQRDIPLLRTILLGVTKETYLSMYHNLCKVRRHFVWHMEPRGYDAFHMTVYQLWLRRSIHRLSSL</sequence>
<keyword evidence="6" id="KW-1133">Transmembrane helix</keyword>
<keyword evidence="4" id="KW-0735">Signal-anchor</keyword>
<evidence type="ECO:0000256" key="4">
    <source>
        <dbReference type="ARBA" id="ARBA00022968"/>
    </source>
</evidence>
<proteinExistence type="inferred from homology"/>
<reference evidence="8" key="2">
    <citation type="journal article" date="2023" name="Plants (Basel)">
        <title>Annotation of the Turnera subulata (Passifloraceae) Draft Genome Reveals the S-Locus Evolved after the Divergence of Turneroideae from Passifloroideae in a Stepwise Manner.</title>
        <authorList>
            <person name="Henning P.M."/>
            <person name="Roalson E.H."/>
            <person name="Mir W."/>
            <person name="McCubbin A.G."/>
            <person name="Shore J.S."/>
        </authorList>
    </citation>
    <scope>NUCLEOTIDE SEQUENCE</scope>
    <source>
        <strain evidence="8">F60SS</strain>
    </source>
</reference>
<evidence type="ECO:0000256" key="5">
    <source>
        <dbReference type="ARBA" id="ARBA00023034"/>
    </source>
</evidence>
<keyword evidence="6" id="KW-0472">Membrane</keyword>
<keyword evidence="9" id="KW-1185">Reference proteome</keyword>
<keyword evidence="6" id="KW-0812">Transmembrane</keyword>
<evidence type="ECO:0000256" key="3">
    <source>
        <dbReference type="ARBA" id="ARBA00022676"/>
    </source>
</evidence>
<dbReference type="EMBL" id="JAKUCV010007752">
    <property type="protein sequence ID" value="KAJ4822126.1"/>
    <property type="molecule type" value="Genomic_DNA"/>
</dbReference>
<dbReference type="PANTHER" id="PTHR11062">
    <property type="entry name" value="EXOSTOSIN HEPARAN SULFATE GLYCOSYLTRANSFERASE -RELATED"/>
    <property type="match status" value="1"/>
</dbReference>
<keyword evidence="5" id="KW-0333">Golgi apparatus</keyword>
<comment type="similarity">
    <text evidence="2">Belongs to the glycosyltransferase 47 family.</text>
</comment>
<organism evidence="8 9">
    <name type="scientific">Turnera subulata</name>
    <dbReference type="NCBI Taxonomy" id="218843"/>
    <lineage>
        <taxon>Eukaryota</taxon>
        <taxon>Viridiplantae</taxon>
        <taxon>Streptophyta</taxon>
        <taxon>Embryophyta</taxon>
        <taxon>Tracheophyta</taxon>
        <taxon>Spermatophyta</taxon>
        <taxon>Magnoliopsida</taxon>
        <taxon>eudicotyledons</taxon>
        <taxon>Gunneridae</taxon>
        <taxon>Pentapetalae</taxon>
        <taxon>rosids</taxon>
        <taxon>fabids</taxon>
        <taxon>Malpighiales</taxon>
        <taxon>Passifloraceae</taxon>
        <taxon>Turnera</taxon>
    </lineage>
</organism>
<dbReference type="Pfam" id="PF03016">
    <property type="entry name" value="Exostosin_GT47"/>
    <property type="match status" value="1"/>
</dbReference>